<gene>
    <name evidence="1" type="ORF">NPD5_1388</name>
</gene>
<dbReference type="AlphaFoldDB" id="A0A1L3NF26"/>
<dbReference type="eggNOG" id="ENOG502Z852">
    <property type="taxonomic scope" value="Bacteria"/>
</dbReference>
<accession>A0A1L3NF26</accession>
<organism evidence="1 2">
    <name type="scientific">Clostridium sporogenes</name>
    <dbReference type="NCBI Taxonomy" id="1509"/>
    <lineage>
        <taxon>Bacteria</taxon>
        <taxon>Bacillati</taxon>
        <taxon>Bacillota</taxon>
        <taxon>Clostridia</taxon>
        <taxon>Eubacteriales</taxon>
        <taxon>Clostridiaceae</taxon>
        <taxon>Clostridium</taxon>
    </lineage>
</organism>
<dbReference type="STRING" id="413999.CBO0664"/>
<dbReference type="EMBL" id="CP013243">
    <property type="protein sequence ID" value="APH14723.1"/>
    <property type="molecule type" value="Genomic_DNA"/>
</dbReference>
<evidence type="ECO:0000313" key="1">
    <source>
        <dbReference type="EMBL" id="APH14723.1"/>
    </source>
</evidence>
<name>A0A1L3NF26_CLOSG</name>
<dbReference type="RefSeq" id="WP_072585189.1">
    <property type="nucleotide sequence ID" value="NZ_CP013243.1"/>
</dbReference>
<reference evidence="1 2" key="1">
    <citation type="submission" date="2015-11" db="EMBL/GenBank/DDBJ databases">
        <authorList>
            <person name="Hill K.K."/>
            <person name="Shirey T.B."/>
            <person name="Raphael B."/>
            <person name="Daligault H.E."/>
            <person name="Davenport K.W."/>
            <person name="Bruce D.C."/>
            <person name="Foley B.T."/>
            <person name="Johnson S.L."/>
        </authorList>
    </citation>
    <scope>NUCLEOTIDE SEQUENCE [LARGE SCALE GENOMIC DNA]</scope>
    <source>
        <strain evidence="1 2">CDC_1632</strain>
    </source>
</reference>
<dbReference type="Pfam" id="PF19677">
    <property type="entry name" value="DUF6179"/>
    <property type="match status" value="1"/>
</dbReference>
<evidence type="ECO:0000313" key="2">
    <source>
        <dbReference type="Proteomes" id="UP000182204"/>
    </source>
</evidence>
<sequence>MGNNIQKYDCSVENKFSEESFLKDVLVTCYEKKLLDDNTLARIYYERMELLRVKLKYYTKDESSSIMVEMAESILQCIDYTIGIYLKNFENIELITEELKHTSLSHMLKIGQDLIKNKKLECKKLFNDIKANKLKVDNYSYNDTIDDGISPFFKEYDDFFASHETPGCSIDYQLYIDTMNFIGIEYVYNYLYDLSLENEFCNKFDIGEINKLLKGYDKKCELLLINIFELVLINSLGLIICNKDLSSLNINNLDREIIKNKLEKLSIEELNAELIKDAKICLEILEIKNTELMTYIKKGILNIALLINERIKLNKLEKVFISFNEEECNEIVEYIDGIRMANSEFKKLTEEIRECSLVEDKILLIKNNIKSLEDLVDMLNADCLFGDEYITFFKSLSKMEIVLLSKYISDLSFEDEYEKDLYAEFNKYIFSLRKEEQRAISELKERINL</sequence>
<proteinExistence type="predicted"/>
<protein>
    <submittedName>
        <fullName evidence="1">Uncharacterized protein</fullName>
    </submittedName>
</protein>
<dbReference type="InterPro" id="IPR045751">
    <property type="entry name" value="DUF6179"/>
</dbReference>
<dbReference type="Proteomes" id="UP000182204">
    <property type="component" value="Chromosome"/>
</dbReference>